<dbReference type="InterPro" id="IPR004143">
    <property type="entry name" value="BPL_LPL_catalytic"/>
</dbReference>
<dbReference type="Pfam" id="PF21948">
    <property type="entry name" value="LplA-B_cat"/>
    <property type="match status" value="1"/>
</dbReference>
<dbReference type="Gene3D" id="3.30.930.10">
    <property type="entry name" value="Bira Bifunctional Protein, Domain 2"/>
    <property type="match status" value="1"/>
</dbReference>
<dbReference type="PANTHER" id="PTHR43679:SF2">
    <property type="entry name" value="OCTANOYL-[GCVH]:PROTEIN N-OCTANOYLTRANSFERASE"/>
    <property type="match status" value="1"/>
</dbReference>
<dbReference type="SUPFAM" id="SSF55681">
    <property type="entry name" value="Class II aaRS and biotin synthetases"/>
    <property type="match status" value="1"/>
</dbReference>
<sequence>MREKWAFVENTPQDAAINMALDEALLHWHQKGEIPPTLRFYRWNEPTLSIGYFQKVDGKIDLEGIKKHQCQLVRRMTGGSAVLHDDELTYSIVISERHERVASSIRQAYYDLSKGILRAYQLLGIEVDYAHEPISKNRSTICFEQPAFYELLANGKKISGNAQIRKKGILLQHGSIPISMNVEMLFDLLQFPTDQIKKRKRQGFYERATTINKELGEKQSYKVVRDAFQQGFSEILNIELEPITLTEEQWKEVYQIAEAKYSKSNIKGAVSHV</sequence>
<dbReference type="RefSeq" id="WP_017796417.1">
    <property type="nucleotide sequence ID" value="NZ_BSKO01000001.1"/>
</dbReference>
<dbReference type="InterPro" id="IPR045864">
    <property type="entry name" value="aa-tRNA-synth_II/BPL/LPL"/>
</dbReference>
<keyword evidence="3" id="KW-1185">Reference proteome</keyword>
<dbReference type="EMBL" id="BSKO01000001">
    <property type="protein sequence ID" value="GLO65722.1"/>
    <property type="molecule type" value="Genomic_DNA"/>
</dbReference>
<reference evidence="2 3" key="1">
    <citation type="submission" date="2023-02" db="EMBL/GenBank/DDBJ databases">
        <title>Oceanobacillus kimchii IFOP_LL358 isolated form Alexandrium catenella lab strain.</title>
        <authorList>
            <person name="Gajardo G."/>
            <person name="Ueki S."/>
            <person name="Maruyama F."/>
        </authorList>
    </citation>
    <scope>NUCLEOTIDE SEQUENCE [LARGE SCALE GENOMIC DNA]</scope>
    <source>
        <strain evidence="2 3">IFOP_LL358</strain>
    </source>
</reference>
<proteinExistence type="predicted"/>
<comment type="caution">
    <text evidence="2">The sequence shown here is derived from an EMBL/GenBank/DDBJ whole genome shotgun (WGS) entry which is preliminary data.</text>
</comment>
<accession>A0ABQ5THX9</accession>
<dbReference type="Proteomes" id="UP001275436">
    <property type="component" value="Unassembled WGS sequence"/>
</dbReference>
<protein>
    <submittedName>
        <fullName evidence="2">Octanoyltransferase LipM</fullName>
    </submittedName>
</protein>
<dbReference type="PANTHER" id="PTHR43679">
    <property type="entry name" value="OCTANOYLTRANSFERASE LIPM-RELATED"/>
    <property type="match status" value="1"/>
</dbReference>
<dbReference type="CDD" id="cd16443">
    <property type="entry name" value="LplA"/>
    <property type="match status" value="1"/>
</dbReference>
<dbReference type="InterPro" id="IPR050664">
    <property type="entry name" value="Octanoyltrans_LipM/LipL"/>
</dbReference>
<evidence type="ECO:0000259" key="1">
    <source>
        <dbReference type="PROSITE" id="PS51733"/>
    </source>
</evidence>
<dbReference type="PROSITE" id="PS51733">
    <property type="entry name" value="BPL_LPL_CATALYTIC"/>
    <property type="match status" value="1"/>
</dbReference>
<feature type="domain" description="BPL/LPL catalytic" evidence="1">
    <location>
        <begin position="32"/>
        <end position="240"/>
    </location>
</feature>
<evidence type="ECO:0000313" key="2">
    <source>
        <dbReference type="EMBL" id="GLO65722.1"/>
    </source>
</evidence>
<gene>
    <name evidence="2" type="primary">lipM</name>
    <name evidence="2" type="ORF">MACH08_15060</name>
</gene>
<evidence type="ECO:0000313" key="3">
    <source>
        <dbReference type="Proteomes" id="UP001275436"/>
    </source>
</evidence>
<organism evidence="2 3">
    <name type="scientific">Oceanobacillus kimchii</name>
    <dbReference type="NCBI Taxonomy" id="746691"/>
    <lineage>
        <taxon>Bacteria</taxon>
        <taxon>Bacillati</taxon>
        <taxon>Bacillota</taxon>
        <taxon>Bacilli</taxon>
        <taxon>Bacillales</taxon>
        <taxon>Bacillaceae</taxon>
        <taxon>Oceanobacillus</taxon>
    </lineage>
</organism>
<name>A0ABQ5THX9_9BACI</name>